<dbReference type="EMBL" id="JACIBV010000001">
    <property type="protein sequence ID" value="MBB3727277.1"/>
    <property type="molecule type" value="Genomic_DNA"/>
</dbReference>
<feature type="region of interest" description="Disordered" evidence="1">
    <location>
        <begin position="1"/>
        <end position="28"/>
    </location>
</feature>
<accession>A0A7W5VGC9</accession>
<comment type="caution">
    <text evidence="2">The sequence shown here is derived from an EMBL/GenBank/DDBJ whole genome shotgun (WGS) entry which is preliminary data.</text>
</comment>
<name>A0A7W5VGC9_9ACTN</name>
<dbReference type="AlphaFoldDB" id="A0A7W5VGC9"/>
<evidence type="ECO:0000256" key="1">
    <source>
        <dbReference type="SAM" id="MobiDB-lite"/>
    </source>
</evidence>
<organism evidence="2 3">
    <name type="scientific">Nonomuraea dietziae</name>
    <dbReference type="NCBI Taxonomy" id="65515"/>
    <lineage>
        <taxon>Bacteria</taxon>
        <taxon>Bacillati</taxon>
        <taxon>Actinomycetota</taxon>
        <taxon>Actinomycetes</taxon>
        <taxon>Streptosporangiales</taxon>
        <taxon>Streptosporangiaceae</taxon>
        <taxon>Nonomuraea</taxon>
    </lineage>
</organism>
<keyword evidence="3" id="KW-1185">Reference proteome</keyword>
<reference evidence="2 3" key="1">
    <citation type="submission" date="2020-08" db="EMBL/GenBank/DDBJ databases">
        <title>Sequencing the genomes of 1000 actinobacteria strains.</title>
        <authorList>
            <person name="Klenk H.-P."/>
        </authorList>
    </citation>
    <scope>NUCLEOTIDE SEQUENCE [LARGE SCALE GENOMIC DNA]</scope>
    <source>
        <strain evidence="2 3">DSM 44320</strain>
    </source>
</reference>
<proteinExistence type="predicted"/>
<gene>
    <name evidence="2" type="ORF">FHR33_003137</name>
</gene>
<protein>
    <submittedName>
        <fullName evidence="2">Uncharacterized protein</fullName>
    </submittedName>
</protein>
<sequence>MECAHSDSDPHTMDSAFGGAVQTADAQP</sequence>
<evidence type="ECO:0000313" key="2">
    <source>
        <dbReference type="EMBL" id="MBB3727277.1"/>
    </source>
</evidence>
<feature type="compositionally biased region" description="Basic and acidic residues" evidence="1">
    <location>
        <begin position="1"/>
        <end position="12"/>
    </location>
</feature>
<dbReference type="Proteomes" id="UP000579945">
    <property type="component" value="Unassembled WGS sequence"/>
</dbReference>
<evidence type="ECO:0000313" key="3">
    <source>
        <dbReference type="Proteomes" id="UP000579945"/>
    </source>
</evidence>